<dbReference type="PANTHER" id="PTHR21137:SF35">
    <property type="entry name" value="ODORANT RECEPTOR 19A-RELATED"/>
    <property type="match status" value="1"/>
</dbReference>
<dbReference type="VEuPathDB" id="VectorBase:ACUA014638"/>
<keyword evidence="4 10" id="KW-0812">Transmembrane</keyword>
<dbReference type="STRING" id="139723.A0A182MC48"/>
<evidence type="ECO:0000313" key="12">
    <source>
        <dbReference type="Proteomes" id="UP000075883"/>
    </source>
</evidence>
<dbReference type="Pfam" id="PF02949">
    <property type="entry name" value="7tm_6"/>
    <property type="match status" value="2"/>
</dbReference>
<feature type="transmembrane region" description="Helical" evidence="10">
    <location>
        <begin position="547"/>
        <end position="565"/>
    </location>
</feature>
<feature type="transmembrane region" description="Helical" evidence="10">
    <location>
        <begin position="157"/>
        <end position="178"/>
    </location>
</feature>
<organism evidence="11 12">
    <name type="scientific">Anopheles culicifacies</name>
    <dbReference type="NCBI Taxonomy" id="139723"/>
    <lineage>
        <taxon>Eukaryota</taxon>
        <taxon>Metazoa</taxon>
        <taxon>Ecdysozoa</taxon>
        <taxon>Arthropoda</taxon>
        <taxon>Hexapoda</taxon>
        <taxon>Insecta</taxon>
        <taxon>Pterygota</taxon>
        <taxon>Neoptera</taxon>
        <taxon>Endopterygota</taxon>
        <taxon>Diptera</taxon>
        <taxon>Nematocera</taxon>
        <taxon>Culicoidea</taxon>
        <taxon>Culicidae</taxon>
        <taxon>Anophelinae</taxon>
        <taxon>Anopheles</taxon>
        <taxon>culicifacies species complex</taxon>
    </lineage>
</organism>
<comment type="subcellular location">
    <subcellularLocation>
        <location evidence="1">Cell membrane</location>
        <topology evidence="1">Multi-pass membrane protein</topology>
    </subcellularLocation>
</comment>
<feature type="transmembrane region" description="Helical" evidence="10">
    <location>
        <begin position="409"/>
        <end position="433"/>
    </location>
</feature>
<evidence type="ECO:0000256" key="10">
    <source>
        <dbReference type="SAM" id="Phobius"/>
    </source>
</evidence>
<keyword evidence="9" id="KW-0807">Transducer</keyword>
<evidence type="ECO:0000256" key="5">
    <source>
        <dbReference type="ARBA" id="ARBA00022725"/>
    </source>
</evidence>
<protein>
    <recommendedName>
        <fullName evidence="13">Odorant receptor</fullName>
    </recommendedName>
</protein>
<dbReference type="GO" id="GO:0007165">
    <property type="term" value="P:signal transduction"/>
    <property type="evidence" value="ECO:0007669"/>
    <property type="project" value="UniProtKB-KW"/>
</dbReference>
<feature type="transmembrane region" description="Helical" evidence="10">
    <location>
        <begin position="349"/>
        <end position="370"/>
    </location>
</feature>
<dbReference type="Proteomes" id="UP000075883">
    <property type="component" value="Unassembled WGS sequence"/>
</dbReference>
<dbReference type="GO" id="GO:0005886">
    <property type="term" value="C:plasma membrane"/>
    <property type="evidence" value="ECO:0007669"/>
    <property type="project" value="UniProtKB-SubCell"/>
</dbReference>
<dbReference type="InterPro" id="IPR004117">
    <property type="entry name" value="7tm6_olfct_rcpt"/>
</dbReference>
<evidence type="ECO:0000256" key="9">
    <source>
        <dbReference type="ARBA" id="ARBA00023224"/>
    </source>
</evidence>
<evidence type="ECO:0008006" key="13">
    <source>
        <dbReference type="Google" id="ProtNLM"/>
    </source>
</evidence>
<dbReference type="GO" id="GO:0005549">
    <property type="term" value="F:odorant binding"/>
    <property type="evidence" value="ECO:0007669"/>
    <property type="project" value="InterPro"/>
</dbReference>
<dbReference type="EnsemblMetazoa" id="ACUA014638-RA">
    <property type="protein sequence ID" value="ACUA014638-PA"/>
    <property type="gene ID" value="ACUA014638"/>
</dbReference>
<reference evidence="11" key="2">
    <citation type="submission" date="2020-05" db="UniProtKB">
        <authorList>
            <consortium name="EnsemblMetazoa"/>
        </authorList>
    </citation>
    <scope>IDENTIFICATION</scope>
    <source>
        <strain evidence="11">A-37</strain>
    </source>
</reference>
<feature type="transmembrane region" description="Helical" evidence="10">
    <location>
        <begin position="571"/>
        <end position="594"/>
    </location>
</feature>
<evidence type="ECO:0000256" key="8">
    <source>
        <dbReference type="ARBA" id="ARBA00023170"/>
    </source>
</evidence>
<feature type="transmembrane region" description="Helical" evidence="10">
    <location>
        <begin position="317"/>
        <end position="337"/>
    </location>
</feature>
<dbReference type="GO" id="GO:0004984">
    <property type="term" value="F:olfactory receptor activity"/>
    <property type="evidence" value="ECO:0007669"/>
    <property type="project" value="InterPro"/>
</dbReference>
<keyword evidence="3" id="KW-0716">Sensory transduction</keyword>
<evidence type="ECO:0000256" key="2">
    <source>
        <dbReference type="ARBA" id="ARBA00022475"/>
    </source>
</evidence>
<keyword evidence="8" id="KW-0675">Receptor</keyword>
<dbReference type="AlphaFoldDB" id="A0A182MC48"/>
<keyword evidence="6 10" id="KW-1133">Transmembrane helix</keyword>
<accession>A0A182MC48</accession>
<sequence>MRGRKWKSRPVTGEMKTFEDYCSVERMVEHPLYIYDRLIKRQRLLLKLIGVDTYDRQFRVHSLTIMVICLASFFFVISLYDLYLFRNDVFNFVYVLITIFFATIGIARISLFLGYSNLLPDLLAQTYYTYEAVKDDERQLSILSWYTQLFQRAINGYTLIFIGTSIVAGILPLGIYLLNGERVLPYGVVLPFIDPLSQKGYELNYMYQVSCIIWTPPGLVASECMMFALVLNICIQYDILSVQLLDLDDLIRSQSPMREALIAQKLRSILQGQQRLIKYVFNESPVESFNRILSWQYHILRMLGMDGFTKALTLNPLSVFIMLLAGLFMVVSFYDVLVLFRDDLFGKSFVMATICFGFIGWARILGAWAHRHDLPRLMQMAQDTYTRGTQDERQTMILRWYTTIFWRGVMLYSLMFLLGVIIASFGPILLLLYNGEKMLPFGVYLPFVDPNSETGYELNYLYQMSCILWTPPGLTATQNIYFAFILNICIQYDVLQLHLADLDDLIHRTDLEGKDDAVRKQLRQIIFSQRRLEQFVQSIELIYSPQAFVEVLALTFQLVLVLYVLRTSLWLPGVFLIPLGTIQLFILCVPGMLIEVKASRLTETIYGIAWHEMHQPNKRIFQLLLQRSQHPSGLTCAGMANIDMNLFMSVMKKVYSIFMMLENM</sequence>
<dbReference type="EMBL" id="AXCM01001054">
    <property type="status" value="NOT_ANNOTATED_CDS"/>
    <property type="molecule type" value="Genomic_DNA"/>
</dbReference>
<reference evidence="12" key="1">
    <citation type="submission" date="2013-09" db="EMBL/GenBank/DDBJ databases">
        <title>The Genome Sequence of Anopheles culicifacies species A.</title>
        <authorList>
            <consortium name="The Broad Institute Genomics Platform"/>
            <person name="Neafsey D.E."/>
            <person name="Besansky N."/>
            <person name="Howell P."/>
            <person name="Walton C."/>
            <person name="Young S.K."/>
            <person name="Zeng Q."/>
            <person name="Gargeya S."/>
            <person name="Fitzgerald M."/>
            <person name="Haas B."/>
            <person name="Abouelleil A."/>
            <person name="Allen A.W."/>
            <person name="Alvarado L."/>
            <person name="Arachchi H.M."/>
            <person name="Berlin A.M."/>
            <person name="Chapman S.B."/>
            <person name="Gainer-Dewar J."/>
            <person name="Goldberg J."/>
            <person name="Griggs A."/>
            <person name="Gujja S."/>
            <person name="Hansen M."/>
            <person name="Howarth C."/>
            <person name="Imamovic A."/>
            <person name="Ireland A."/>
            <person name="Larimer J."/>
            <person name="McCowan C."/>
            <person name="Murphy C."/>
            <person name="Pearson M."/>
            <person name="Poon T.W."/>
            <person name="Priest M."/>
            <person name="Roberts A."/>
            <person name="Saif S."/>
            <person name="Shea T."/>
            <person name="Sisk P."/>
            <person name="Sykes S."/>
            <person name="Wortman J."/>
            <person name="Nusbaum C."/>
            <person name="Birren B."/>
        </authorList>
    </citation>
    <scope>NUCLEOTIDE SEQUENCE [LARGE SCALE GENOMIC DNA]</scope>
    <source>
        <strain evidence="12">A-37</strain>
    </source>
</reference>
<evidence type="ECO:0000256" key="1">
    <source>
        <dbReference type="ARBA" id="ARBA00004651"/>
    </source>
</evidence>
<evidence type="ECO:0000256" key="6">
    <source>
        <dbReference type="ARBA" id="ARBA00022989"/>
    </source>
</evidence>
<evidence type="ECO:0000256" key="7">
    <source>
        <dbReference type="ARBA" id="ARBA00023136"/>
    </source>
</evidence>
<evidence type="ECO:0000256" key="4">
    <source>
        <dbReference type="ARBA" id="ARBA00022692"/>
    </source>
</evidence>
<evidence type="ECO:0000256" key="3">
    <source>
        <dbReference type="ARBA" id="ARBA00022606"/>
    </source>
</evidence>
<dbReference type="PANTHER" id="PTHR21137">
    <property type="entry name" value="ODORANT RECEPTOR"/>
    <property type="match status" value="1"/>
</dbReference>
<keyword evidence="5" id="KW-0552">Olfaction</keyword>
<keyword evidence="2" id="KW-1003">Cell membrane</keyword>
<keyword evidence="12" id="KW-1185">Reference proteome</keyword>
<proteinExistence type="predicted"/>
<keyword evidence="7 10" id="KW-0472">Membrane</keyword>
<evidence type="ECO:0000313" key="11">
    <source>
        <dbReference type="EnsemblMetazoa" id="ACUA014638-PA"/>
    </source>
</evidence>
<name>A0A182MC48_9DIPT</name>
<feature type="transmembrane region" description="Helical" evidence="10">
    <location>
        <begin position="63"/>
        <end position="80"/>
    </location>
</feature>
<feature type="transmembrane region" description="Helical" evidence="10">
    <location>
        <begin position="92"/>
        <end position="115"/>
    </location>
</feature>